<dbReference type="Gene3D" id="3.40.390.10">
    <property type="entry name" value="Collagenase (Catalytic Domain)"/>
    <property type="match status" value="1"/>
</dbReference>
<feature type="domain" description="Peptidase M12A" evidence="4">
    <location>
        <begin position="44"/>
        <end position="105"/>
    </location>
</feature>
<accession>A0AAV4UCA7</accession>
<dbReference type="Pfam" id="PF01400">
    <property type="entry name" value="Astacin"/>
    <property type="match status" value="1"/>
</dbReference>
<name>A0AAV4UCA7_9ARAC</name>
<comment type="caution">
    <text evidence="2">Lacks conserved residue(s) required for the propagation of feature annotation.</text>
</comment>
<sequence length="105" mass="12132">MRALIFSLLVAVVYSSPAKIRDPMINEGLFEGDIVGIDPNQDRNAVPRDSMRWTNGVVPYEVDESLYDIWELLMKAIRHIEDNSCIRFVHKTTEKNYIRMFKGNG</sequence>
<dbReference type="EMBL" id="BPLQ01011075">
    <property type="protein sequence ID" value="GIY55245.1"/>
    <property type="molecule type" value="Genomic_DNA"/>
</dbReference>
<dbReference type="Proteomes" id="UP001054837">
    <property type="component" value="Unassembled WGS sequence"/>
</dbReference>
<evidence type="ECO:0000256" key="1">
    <source>
        <dbReference type="ARBA" id="ARBA00001947"/>
    </source>
</evidence>
<dbReference type="PANTHER" id="PTHR10127">
    <property type="entry name" value="DISCOIDIN, CUB, EGF, LAMININ , AND ZINC METALLOPROTEASE DOMAIN CONTAINING"/>
    <property type="match status" value="1"/>
</dbReference>
<evidence type="ECO:0000256" key="3">
    <source>
        <dbReference type="SAM" id="SignalP"/>
    </source>
</evidence>
<evidence type="ECO:0000256" key="2">
    <source>
        <dbReference type="PROSITE-ProRule" id="PRU01211"/>
    </source>
</evidence>
<comment type="caution">
    <text evidence="5">The sequence shown here is derived from an EMBL/GenBank/DDBJ whole genome shotgun (WGS) entry which is preliminary data.</text>
</comment>
<dbReference type="InterPro" id="IPR024079">
    <property type="entry name" value="MetalloPept_cat_dom_sf"/>
</dbReference>
<evidence type="ECO:0000313" key="6">
    <source>
        <dbReference type="Proteomes" id="UP001054837"/>
    </source>
</evidence>
<evidence type="ECO:0000313" key="5">
    <source>
        <dbReference type="EMBL" id="GIY55245.1"/>
    </source>
</evidence>
<dbReference type="AlphaFoldDB" id="A0AAV4UCA7"/>
<dbReference type="PROSITE" id="PS51864">
    <property type="entry name" value="ASTACIN"/>
    <property type="match status" value="1"/>
</dbReference>
<organism evidence="5 6">
    <name type="scientific">Caerostris darwini</name>
    <dbReference type="NCBI Taxonomy" id="1538125"/>
    <lineage>
        <taxon>Eukaryota</taxon>
        <taxon>Metazoa</taxon>
        <taxon>Ecdysozoa</taxon>
        <taxon>Arthropoda</taxon>
        <taxon>Chelicerata</taxon>
        <taxon>Arachnida</taxon>
        <taxon>Araneae</taxon>
        <taxon>Araneomorphae</taxon>
        <taxon>Entelegynae</taxon>
        <taxon>Araneoidea</taxon>
        <taxon>Araneidae</taxon>
        <taxon>Caerostris</taxon>
    </lineage>
</organism>
<reference evidence="5 6" key="1">
    <citation type="submission" date="2021-06" db="EMBL/GenBank/DDBJ databases">
        <title>Caerostris darwini draft genome.</title>
        <authorList>
            <person name="Kono N."/>
            <person name="Arakawa K."/>
        </authorList>
    </citation>
    <scope>NUCLEOTIDE SEQUENCE [LARGE SCALE GENOMIC DNA]</scope>
</reference>
<feature type="signal peptide" evidence="3">
    <location>
        <begin position="1"/>
        <end position="15"/>
    </location>
</feature>
<proteinExistence type="predicted"/>
<keyword evidence="6" id="KW-1185">Reference proteome</keyword>
<dbReference type="SUPFAM" id="SSF55486">
    <property type="entry name" value="Metalloproteases ('zincins'), catalytic domain"/>
    <property type="match status" value="1"/>
</dbReference>
<dbReference type="GO" id="GO:0006508">
    <property type="term" value="P:proteolysis"/>
    <property type="evidence" value="ECO:0007669"/>
    <property type="project" value="InterPro"/>
</dbReference>
<dbReference type="InterPro" id="IPR001506">
    <property type="entry name" value="Peptidase_M12A"/>
</dbReference>
<gene>
    <name evidence="5" type="primary">VMPA_47</name>
    <name evidence="5" type="ORF">CDAR_578441</name>
</gene>
<feature type="non-terminal residue" evidence="5">
    <location>
        <position position="105"/>
    </location>
</feature>
<dbReference type="PANTHER" id="PTHR10127:SF850">
    <property type="entry name" value="METALLOENDOPEPTIDASE"/>
    <property type="match status" value="1"/>
</dbReference>
<keyword evidence="3" id="KW-0732">Signal</keyword>
<comment type="cofactor">
    <cofactor evidence="1">
        <name>Zn(2+)</name>
        <dbReference type="ChEBI" id="CHEBI:29105"/>
    </cofactor>
</comment>
<feature type="chain" id="PRO_5043764038" evidence="3">
    <location>
        <begin position="16"/>
        <end position="105"/>
    </location>
</feature>
<dbReference type="GO" id="GO:0004222">
    <property type="term" value="F:metalloendopeptidase activity"/>
    <property type="evidence" value="ECO:0007669"/>
    <property type="project" value="InterPro"/>
</dbReference>
<protein>
    <submittedName>
        <fullName evidence="5">Metalloendopeptidase</fullName>
    </submittedName>
</protein>
<evidence type="ECO:0000259" key="4">
    <source>
        <dbReference type="PROSITE" id="PS51864"/>
    </source>
</evidence>